<name>A0A1H6LQP5_RUMFL</name>
<sequence length="120" mass="14319">MNESYYKGHEGDEEICFRLFINAEEIESIGIWGGYFSTIIKLIPPKKEGWIGFPYYYHLNIGWYDKENWIVPDINLFYEQLQKIDENMLEYKEDKEVLCLIRSIFKKAKESCGHITISSY</sequence>
<protein>
    <submittedName>
        <fullName evidence="1">Uncharacterized protein</fullName>
    </submittedName>
</protein>
<dbReference type="OrthoDB" id="1830797at2"/>
<reference evidence="1 2" key="1">
    <citation type="submission" date="2016-10" db="EMBL/GenBank/DDBJ databases">
        <authorList>
            <person name="de Groot N.N."/>
        </authorList>
    </citation>
    <scope>NUCLEOTIDE SEQUENCE [LARGE SCALE GENOMIC DNA]</scope>
    <source>
        <strain evidence="1 2">YAD2003</strain>
    </source>
</reference>
<organism evidence="1 2">
    <name type="scientific">Ruminococcus flavefaciens</name>
    <dbReference type="NCBI Taxonomy" id="1265"/>
    <lineage>
        <taxon>Bacteria</taxon>
        <taxon>Bacillati</taxon>
        <taxon>Bacillota</taxon>
        <taxon>Clostridia</taxon>
        <taxon>Eubacteriales</taxon>
        <taxon>Oscillospiraceae</taxon>
        <taxon>Ruminococcus</taxon>
    </lineage>
</organism>
<dbReference type="EMBL" id="FNWV01000027">
    <property type="protein sequence ID" value="SEH88524.1"/>
    <property type="molecule type" value="Genomic_DNA"/>
</dbReference>
<proteinExistence type="predicted"/>
<dbReference type="AlphaFoldDB" id="A0A1H6LQP5"/>
<accession>A0A1H6LQP5</accession>
<dbReference type="Proteomes" id="UP000183190">
    <property type="component" value="Unassembled WGS sequence"/>
</dbReference>
<dbReference type="RefSeq" id="WP_074719167.1">
    <property type="nucleotide sequence ID" value="NZ_FNWV01000027.1"/>
</dbReference>
<evidence type="ECO:0000313" key="1">
    <source>
        <dbReference type="EMBL" id="SEH88524.1"/>
    </source>
</evidence>
<evidence type="ECO:0000313" key="2">
    <source>
        <dbReference type="Proteomes" id="UP000183190"/>
    </source>
</evidence>
<gene>
    <name evidence="1" type="ORF">SAMN02910265_03195</name>
</gene>